<dbReference type="EMBL" id="FQ032802">
    <property type="protein sequence ID" value="CBL80525.1"/>
    <property type="molecule type" value="Genomic_DNA"/>
</dbReference>
<reference evidence="3" key="1">
    <citation type="submission" date="2010-04" db="EMBL/GenBank/DDBJ databases">
        <authorList>
            <person name="Genoscope - CEA"/>
        </authorList>
    </citation>
    <scope>NUCLEOTIDE SEQUENCE</scope>
</reference>
<dbReference type="PANTHER" id="PTHR39200:SF1">
    <property type="entry name" value="AUTO-TRANSPORTER ADHESIN HEAD GIN DOMAIN-CONTAINING PROTEIN-RELATED"/>
    <property type="match status" value="1"/>
</dbReference>
<organism evidence="3">
    <name type="scientific">uncultured Flavobacteriia bacterium</name>
    <dbReference type="NCBI Taxonomy" id="212695"/>
    <lineage>
        <taxon>Bacteria</taxon>
        <taxon>Pseudomonadati</taxon>
        <taxon>Bacteroidota</taxon>
        <taxon>Flavobacteriia</taxon>
        <taxon>environmental samples</taxon>
    </lineage>
</organism>
<protein>
    <recommendedName>
        <fullName evidence="2">Putative auto-transporter adhesin head GIN domain-containing protein</fullName>
    </recommendedName>
</protein>
<dbReference type="InterPro" id="IPR021255">
    <property type="entry name" value="DUF2807"/>
</dbReference>
<proteinExistence type="predicted"/>
<evidence type="ECO:0000256" key="1">
    <source>
        <dbReference type="SAM" id="MobiDB-lite"/>
    </source>
</evidence>
<feature type="domain" description="Putative auto-transporter adhesin head GIN" evidence="2">
    <location>
        <begin position="3"/>
        <end position="172"/>
    </location>
</feature>
<dbReference type="PANTHER" id="PTHR39200">
    <property type="entry name" value="HYPOTHETICAL EXPORTED PROTEIN"/>
    <property type="match status" value="1"/>
</dbReference>
<evidence type="ECO:0000259" key="2">
    <source>
        <dbReference type="Pfam" id="PF10988"/>
    </source>
</evidence>
<dbReference type="AlphaFoldDB" id="F4MLG8"/>
<feature type="compositionally biased region" description="Polar residues" evidence="1">
    <location>
        <begin position="170"/>
        <end position="190"/>
    </location>
</feature>
<evidence type="ECO:0000313" key="3">
    <source>
        <dbReference type="EMBL" id="CBL80525.1"/>
    </source>
</evidence>
<accession>F4MLG8</accession>
<gene>
    <name evidence="3" type="ORF">S3_861_0003</name>
</gene>
<dbReference type="Pfam" id="PF10988">
    <property type="entry name" value="DUF2807"/>
    <property type="match status" value="1"/>
</dbReference>
<dbReference type="Gene3D" id="2.160.20.120">
    <property type="match status" value="1"/>
</dbReference>
<sequence length="190" mass="19984">MFKLEKGTEGTIRVTTDENIHEYVSVKSNEGVLKIKIKSNVNISTKKGIHITVPFKDLDNVSLTGSGDILTKNQIKSDQFEAEVTGSGDMILDIDVNRLDAKLTGSGDLKITGTATDLEIKVTGSGDFDGGSLISQNVEAYVSGSGDASVVAKNSIKARVNGSGDIDYSGNPSKSNNKVMGSGNISANKL</sequence>
<name>F4MLG8_9BACT</name>
<feature type="region of interest" description="Disordered" evidence="1">
    <location>
        <begin position="162"/>
        <end position="190"/>
    </location>
</feature>
<reference evidence="3" key="2">
    <citation type="journal article" date="2012" name="Environ. Microbiol.">
        <title>Genomic content of uncultured Bacteroidetes from contrasting oceanic provinces in the North Atlantic Ocean.</title>
        <authorList>
            <person name="Gomez-Pereira P.R."/>
            <person name="Schuler M."/>
            <person name="Fuchs B.M."/>
            <person name="Bennke C."/>
            <person name="Teeling H."/>
            <person name="Waldmann J."/>
            <person name="Richter M."/>
            <person name="Barbe V."/>
            <person name="Bataille E."/>
            <person name="Glockner F.O."/>
            <person name="Amann R."/>
        </authorList>
    </citation>
    <scope>NUCLEOTIDE SEQUENCE</scope>
</reference>